<keyword evidence="2" id="KW-1185">Reference proteome</keyword>
<gene>
    <name evidence="1" type="ORF">DSO57_1001790</name>
</gene>
<dbReference type="EMBL" id="QTSX02001424">
    <property type="protein sequence ID" value="KAJ9082716.1"/>
    <property type="molecule type" value="Genomic_DNA"/>
</dbReference>
<sequence length="144" mass="15717">MSANTKKSTAKEPDNDEEAPETTTGQRAEASKAMKNIADDDDAQYTVNTGSSAKGSVPKSNLILESLHSFKEDVVKRKVAAAMKKRDFDKIVVNPEDAQLVADELELTLVQATQFLRKFDGDAKKALTHFVTSKPCTVNDMIAI</sequence>
<evidence type="ECO:0000313" key="2">
    <source>
        <dbReference type="Proteomes" id="UP001165960"/>
    </source>
</evidence>
<accession>A0ACC2U7J0</accession>
<protein>
    <submittedName>
        <fullName evidence="1">Uncharacterized protein</fullName>
    </submittedName>
</protein>
<name>A0ACC2U7J0_9FUNG</name>
<dbReference type="Proteomes" id="UP001165960">
    <property type="component" value="Unassembled WGS sequence"/>
</dbReference>
<organism evidence="1 2">
    <name type="scientific">Entomophthora muscae</name>
    <dbReference type="NCBI Taxonomy" id="34485"/>
    <lineage>
        <taxon>Eukaryota</taxon>
        <taxon>Fungi</taxon>
        <taxon>Fungi incertae sedis</taxon>
        <taxon>Zoopagomycota</taxon>
        <taxon>Entomophthoromycotina</taxon>
        <taxon>Entomophthoromycetes</taxon>
        <taxon>Entomophthorales</taxon>
        <taxon>Entomophthoraceae</taxon>
        <taxon>Entomophthora</taxon>
    </lineage>
</organism>
<reference evidence="1" key="1">
    <citation type="submission" date="2022-04" db="EMBL/GenBank/DDBJ databases">
        <title>Genome of the entomopathogenic fungus Entomophthora muscae.</title>
        <authorList>
            <person name="Elya C."/>
            <person name="Lovett B.R."/>
            <person name="Lee E."/>
            <person name="Macias A.M."/>
            <person name="Hajek A.E."/>
            <person name="De Bivort B.L."/>
            <person name="Kasson M.T."/>
            <person name="De Fine Licht H.H."/>
            <person name="Stajich J.E."/>
        </authorList>
    </citation>
    <scope>NUCLEOTIDE SEQUENCE</scope>
    <source>
        <strain evidence="1">Berkeley</strain>
    </source>
</reference>
<proteinExistence type="predicted"/>
<evidence type="ECO:0000313" key="1">
    <source>
        <dbReference type="EMBL" id="KAJ9082716.1"/>
    </source>
</evidence>
<comment type="caution">
    <text evidence="1">The sequence shown here is derived from an EMBL/GenBank/DDBJ whole genome shotgun (WGS) entry which is preliminary data.</text>
</comment>